<accession>A0A7J8XPE1</accession>
<sequence length="20" mass="2375">MNMKVFSSIKSLLLQRYGMK</sequence>
<dbReference type="Proteomes" id="UP000593577">
    <property type="component" value="Unassembled WGS sequence"/>
</dbReference>
<keyword evidence="2" id="KW-1185">Reference proteome</keyword>
<gene>
    <name evidence="1" type="ORF">Goari_006374</name>
</gene>
<proteinExistence type="predicted"/>
<organism evidence="1 2">
    <name type="scientific">Gossypium aridum</name>
    <name type="common">American cotton</name>
    <name type="synonym">Erioxylum aridum</name>
    <dbReference type="NCBI Taxonomy" id="34290"/>
    <lineage>
        <taxon>Eukaryota</taxon>
        <taxon>Viridiplantae</taxon>
        <taxon>Streptophyta</taxon>
        <taxon>Embryophyta</taxon>
        <taxon>Tracheophyta</taxon>
        <taxon>Spermatophyta</taxon>
        <taxon>Magnoliopsida</taxon>
        <taxon>eudicotyledons</taxon>
        <taxon>Gunneridae</taxon>
        <taxon>Pentapetalae</taxon>
        <taxon>rosids</taxon>
        <taxon>malvids</taxon>
        <taxon>Malvales</taxon>
        <taxon>Malvaceae</taxon>
        <taxon>Malvoideae</taxon>
        <taxon>Gossypium</taxon>
    </lineage>
</organism>
<evidence type="ECO:0000313" key="2">
    <source>
        <dbReference type="Proteomes" id="UP000593577"/>
    </source>
</evidence>
<dbReference type="EMBL" id="JABFAA010000008">
    <property type="protein sequence ID" value="MBA0688599.1"/>
    <property type="molecule type" value="Genomic_DNA"/>
</dbReference>
<protein>
    <submittedName>
        <fullName evidence="1">Uncharacterized protein</fullName>
    </submittedName>
</protein>
<evidence type="ECO:0000313" key="1">
    <source>
        <dbReference type="EMBL" id="MBA0688599.1"/>
    </source>
</evidence>
<name>A0A7J8XPE1_GOSAI</name>
<dbReference type="AlphaFoldDB" id="A0A7J8XPE1"/>
<reference evidence="1 2" key="1">
    <citation type="journal article" date="2019" name="Genome Biol. Evol.">
        <title>Insights into the evolution of the New World diploid cottons (Gossypium, subgenus Houzingenia) based on genome sequencing.</title>
        <authorList>
            <person name="Grover C.E."/>
            <person name="Arick M.A. 2nd"/>
            <person name="Thrash A."/>
            <person name="Conover J.L."/>
            <person name="Sanders W.S."/>
            <person name="Peterson D.G."/>
            <person name="Frelichowski J.E."/>
            <person name="Scheffler J.A."/>
            <person name="Scheffler B.E."/>
            <person name="Wendel J.F."/>
        </authorList>
    </citation>
    <scope>NUCLEOTIDE SEQUENCE [LARGE SCALE GENOMIC DNA]</scope>
    <source>
        <strain evidence="1">185</strain>
        <tissue evidence="1">Leaf</tissue>
    </source>
</reference>
<comment type="caution">
    <text evidence="1">The sequence shown here is derived from an EMBL/GenBank/DDBJ whole genome shotgun (WGS) entry which is preliminary data.</text>
</comment>